<sequence>MSAFKGFVKDGWHPTGRDGGRESWRGDFKGINQVAGWVGKGKDSGGAGPRNEHIARPVSTLRDPSSFAPPPRRVNTTPNGVAFAASHAQVQETVPSRSPPPPVPSRANSTNPSTNYSAPQSKSPGADSYNNYLTAKPKPSLPPRLPPRGDSTTSPSPPPPPYEATHVQTESYLNQASMGRLASVGVSVPALGIQRLSSTAPGSHAQSQSQTGSNAANELQARFSQLNTSSPVSSSFQGAKTSPNQGFGSQQPNASPVALPIASQPATQNTVNNQASAESRPNLPASMNSFRERHGDQIQSVKGKLNGLNQKYGITKRINEFIEDQKSPANPNSAAAAPPPGQATPNHPYSSPNASRPDLDALNKRKPPPPPPPPKKPSMQSNPISNSPSPPPLPLNTKPR</sequence>
<protein>
    <submittedName>
        <fullName evidence="1">Uncharacterized protein</fullName>
    </submittedName>
</protein>
<accession>A0ACB8UPJ7</accession>
<comment type="caution">
    <text evidence="1">The sequence shown here is derived from an EMBL/GenBank/DDBJ whole genome shotgun (WGS) entry which is preliminary data.</text>
</comment>
<gene>
    <name evidence="1" type="ORF">LOY88_005994</name>
</gene>
<dbReference type="EMBL" id="JALBCA010000122">
    <property type="protein sequence ID" value="KAI2382476.1"/>
    <property type="molecule type" value="Genomic_DNA"/>
</dbReference>
<reference evidence="1" key="1">
    <citation type="journal article" date="2022" name="bioRxiv">
        <title>Population genetic analysis of Ophidiomyces ophidiicola, the causative agent of snake fungal disease, indicates recent introductions to the USA.</title>
        <authorList>
            <person name="Ladner J.T."/>
            <person name="Palmer J.M."/>
            <person name="Ettinger C.L."/>
            <person name="Stajich J.E."/>
            <person name="Farrell T.M."/>
            <person name="Glorioso B.M."/>
            <person name="Lawson B."/>
            <person name="Price S.J."/>
            <person name="Stengle A.G."/>
            <person name="Grear D.A."/>
            <person name="Lorch J.M."/>
        </authorList>
    </citation>
    <scope>NUCLEOTIDE SEQUENCE</scope>
    <source>
        <strain evidence="1">NWHC 24266-5</strain>
    </source>
</reference>
<organism evidence="1">
    <name type="scientific">Ophidiomyces ophidiicola</name>
    <dbReference type="NCBI Taxonomy" id="1387563"/>
    <lineage>
        <taxon>Eukaryota</taxon>
        <taxon>Fungi</taxon>
        <taxon>Dikarya</taxon>
        <taxon>Ascomycota</taxon>
        <taxon>Pezizomycotina</taxon>
        <taxon>Eurotiomycetes</taxon>
        <taxon>Eurotiomycetidae</taxon>
        <taxon>Onygenales</taxon>
        <taxon>Onygenaceae</taxon>
        <taxon>Ophidiomyces</taxon>
    </lineage>
</organism>
<name>A0ACB8UPJ7_9EURO</name>
<proteinExistence type="predicted"/>
<evidence type="ECO:0000313" key="1">
    <source>
        <dbReference type="EMBL" id="KAI2382476.1"/>
    </source>
</evidence>